<name>A0A4C1UWD4_EUMVA</name>
<dbReference type="AlphaFoldDB" id="A0A4C1UWD4"/>
<dbReference type="EMBL" id="BGZK01000237">
    <property type="protein sequence ID" value="GBP30791.1"/>
    <property type="molecule type" value="Genomic_DNA"/>
</dbReference>
<evidence type="ECO:0000313" key="2">
    <source>
        <dbReference type="Proteomes" id="UP000299102"/>
    </source>
</evidence>
<evidence type="ECO:0000313" key="1">
    <source>
        <dbReference type="EMBL" id="GBP30791.1"/>
    </source>
</evidence>
<sequence>MKSYTYIKHALFSTEYLPPEGIHQQTDSTDGYQMSRAHKRQTGMLIAWVAGACARAGPRQDPVGSAFVFVARVRVAQPATSLPLNFTTSFLHLI</sequence>
<dbReference type="Proteomes" id="UP000299102">
    <property type="component" value="Unassembled WGS sequence"/>
</dbReference>
<keyword evidence="2" id="KW-1185">Reference proteome</keyword>
<protein>
    <submittedName>
        <fullName evidence="1">Uncharacterized protein</fullName>
    </submittedName>
</protein>
<organism evidence="1 2">
    <name type="scientific">Eumeta variegata</name>
    <name type="common">Bagworm moth</name>
    <name type="synonym">Eumeta japonica</name>
    <dbReference type="NCBI Taxonomy" id="151549"/>
    <lineage>
        <taxon>Eukaryota</taxon>
        <taxon>Metazoa</taxon>
        <taxon>Ecdysozoa</taxon>
        <taxon>Arthropoda</taxon>
        <taxon>Hexapoda</taxon>
        <taxon>Insecta</taxon>
        <taxon>Pterygota</taxon>
        <taxon>Neoptera</taxon>
        <taxon>Endopterygota</taxon>
        <taxon>Lepidoptera</taxon>
        <taxon>Glossata</taxon>
        <taxon>Ditrysia</taxon>
        <taxon>Tineoidea</taxon>
        <taxon>Psychidae</taxon>
        <taxon>Oiketicinae</taxon>
        <taxon>Eumeta</taxon>
    </lineage>
</organism>
<proteinExistence type="predicted"/>
<gene>
    <name evidence="1" type="ORF">EVAR_82533_1</name>
</gene>
<accession>A0A4C1UWD4</accession>
<reference evidence="1 2" key="1">
    <citation type="journal article" date="2019" name="Commun. Biol.">
        <title>The bagworm genome reveals a unique fibroin gene that provides high tensile strength.</title>
        <authorList>
            <person name="Kono N."/>
            <person name="Nakamura H."/>
            <person name="Ohtoshi R."/>
            <person name="Tomita M."/>
            <person name="Numata K."/>
            <person name="Arakawa K."/>
        </authorList>
    </citation>
    <scope>NUCLEOTIDE SEQUENCE [LARGE SCALE GENOMIC DNA]</scope>
</reference>
<comment type="caution">
    <text evidence="1">The sequence shown here is derived from an EMBL/GenBank/DDBJ whole genome shotgun (WGS) entry which is preliminary data.</text>
</comment>